<dbReference type="InterPro" id="IPR036390">
    <property type="entry name" value="WH_DNA-bd_sf"/>
</dbReference>
<feature type="region of interest" description="Disordered" evidence="5">
    <location>
        <begin position="466"/>
        <end position="509"/>
    </location>
</feature>
<dbReference type="InterPro" id="IPR019787">
    <property type="entry name" value="Znf_PHD-finger"/>
</dbReference>
<accession>A0A6A6A772</accession>
<feature type="region of interest" description="Disordered" evidence="5">
    <location>
        <begin position="1"/>
        <end position="94"/>
    </location>
</feature>
<evidence type="ECO:0000256" key="1">
    <source>
        <dbReference type="ARBA" id="ARBA00022723"/>
    </source>
</evidence>
<evidence type="ECO:0000313" key="8">
    <source>
        <dbReference type="Proteomes" id="UP000799771"/>
    </source>
</evidence>
<dbReference type="InterPro" id="IPR011011">
    <property type="entry name" value="Znf_FYVE_PHD"/>
</dbReference>
<keyword evidence="8" id="KW-1185">Reference proteome</keyword>
<reference evidence="7" key="1">
    <citation type="journal article" date="2020" name="Stud. Mycol.">
        <title>101 Dothideomycetes genomes: a test case for predicting lifestyles and emergence of pathogens.</title>
        <authorList>
            <person name="Haridas S."/>
            <person name="Albert R."/>
            <person name="Binder M."/>
            <person name="Bloem J."/>
            <person name="Labutti K."/>
            <person name="Salamov A."/>
            <person name="Andreopoulos B."/>
            <person name="Baker S."/>
            <person name="Barry K."/>
            <person name="Bills G."/>
            <person name="Bluhm B."/>
            <person name="Cannon C."/>
            <person name="Castanera R."/>
            <person name="Culley D."/>
            <person name="Daum C."/>
            <person name="Ezra D."/>
            <person name="Gonzalez J."/>
            <person name="Henrissat B."/>
            <person name="Kuo A."/>
            <person name="Liang C."/>
            <person name="Lipzen A."/>
            <person name="Lutzoni F."/>
            <person name="Magnuson J."/>
            <person name="Mondo S."/>
            <person name="Nolan M."/>
            <person name="Ohm R."/>
            <person name="Pangilinan J."/>
            <person name="Park H.-J."/>
            <person name="Ramirez L."/>
            <person name="Alfaro M."/>
            <person name="Sun H."/>
            <person name="Tritt A."/>
            <person name="Yoshinaga Y."/>
            <person name="Zwiers L.-H."/>
            <person name="Turgeon B."/>
            <person name="Goodwin S."/>
            <person name="Spatafora J."/>
            <person name="Crous P."/>
            <person name="Grigoriev I."/>
        </authorList>
    </citation>
    <scope>NUCLEOTIDE SEQUENCE</scope>
    <source>
        <strain evidence="7">CBS 119687</strain>
    </source>
</reference>
<dbReference type="SUPFAM" id="SSF46785">
    <property type="entry name" value="Winged helix' DNA-binding domain"/>
    <property type="match status" value="1"/>
</dbReference>
<dbReference type="GO" id="GO:0008270">
    <property type="term" value="F:zinc ion binding"/>
    <property type="evidence" value="ECO:0007669"/>
    <property type="project" value="UniProtKB-KW"/>
</dbReference>
<evidence type="ECO:0000256" key="2">
    <source>
        <dbReference type="ARBA" id="ARBA00022771"/>
    </source>
</evidence>
<sequence>MTNPSRGSRHLLAGHNEVDRIRHSMDANVSGLRPSDLSREQLRSSTRISPPPLKRQRVDTTVSNVLPKRPSLTDVPAQPSLRPGKVECRPNTSFNSGSSSKRTCRVCEKASATKYNPIITCPSCQRPYHDSCRKPRLVEGVDPKCWKCWKCQSKTSKRKPTSFAASRASLSFSKAAFDAQVSSEGSVKVATNVDPDVLSRLNNIHVRPDHVVAMAASDNCNHAILDATHGSKPPSINLSVSERKDEQGEHSDGTCNDRRNFIIDEKSSTTLLDKLVPAVDNEEPGMSILQFKEPKATLKPPEPVPTTRIERTEIPNTPTQRSSQIYIPELSPRRLPSLDDDVFGADDNSLLVENLLAEGTSSNAVSCSRCQKHQLFAKRGSKPLTCKTCHSRSFTADAGPLVIPESPDVTSSDRAKTQNSSQAQGPTSSTSNPTPAAGPASSLDSQPELIEDTHYAEISRLSCKLEEPSIEEDTTDVVQTVDRAKEASTSNADEGSRTHLVEEGPGDSLSYSIITRDMSVKEEPENTITRVENVSQSSPLPRAGRANTSVPDESTADLSRHTTSATLIGTIPNARSPLASRVSGSPICAATAASVAESNYTNRELTRIALVAANGLPLTTAEIVAWILQTLPHLRKKGEGWEKSISATVSKFDEFTSSNIVGSLKKQYMFRSASLRAQYEKEYSRYHTKPGYPTAQSGSPSATVDHDDVTVQPCKEDKKPSRRAVKSAPTQTTRDRIKEKRSQPVVLIARKSAPTKVTAALQKLDLAPRLSRSMKATHPKDNRSDDPQFIPFERSASCQPRHTIGFNHGMKRGTSPQYWKSSIETMTQADIDEKIAEIKTRPPRKKFFGPDYRLAHVRRYGRQDVHDEREGMWKHVLSNRNEVMERDEENWTLREVFSLPKNAIPMNDGQSELAFRDGTLVNGRLPRPRQIYKVGKMFGGELTIRTS</sequence>
<dbReference type="Proteomes" id="UP000799771">
    <property type="component" value="Unassembled WGS sequence"/>
</dbReference>
<protein>
    <recommendedName>
        <fullName evidence="6">PHD-type domain-containing protein</fullName>
    </recommendedName>
</protein>
<feature type="compositionally biased region" description="Basic and acidic residues" evidence="5">
    <location>
        <begin position="241"/>
        <end position="257"/>
    </location>
</feature>
<keyword evidence="3" id="KW-0862">Zinc</keyword>
<feature type="region of interest" description="Disordered" evidence="5">
    <location>
        <begin position="523"/>
        <end position="558"/>
    </location>
</feature>
<dbReference type="EMBL" id="ML977511">
    <property type="protein sequence ID" value="KAF2127416.1"/>
    <property type="molecule type" value="Genomic_DNA"/>
</dbReference>
<feature type="compositionally biased region" description="Basic and acidic residues" evidence="5">
    <location>
        <begin position="704"/>
        <end position="719"/>
    </location>
</feature>
<dbReference type="RefSeq" id="XP_033521805.1">
    <property type="nucleotide sequence ID" value="XM_033670703.1"/>
</dbReference>
<organism evidence="7 8">
    <name type="scientific">Dothidotthia symphoricarpi CBS 119687</name>
    <dbReference type="NCBI Taxonomy" id="1392245"/>
    <lineage>
        <taxon>Eukaryota</taxon>
        <taxon>Fungi</taxon>
        <taxon>Dikarya</taxon>
        <taxon>Ascomycota</taxon>
        <taxon>Pezizomycotina</taxon>
        <taxon>Dothideomycetes</taxon>
        <taxon>Pleosporomycetidae</taxon>
        <taxon>Pleosporales</taxon>
        <taxon>Dothidotthiaceae</taxon>
        <taxon>Dothidotthia</taxon>
    </lineage>
</organism>
<dbReference type="OrthoDB" id="5431456at2759"/>
<name>A0A6A6A772_9PLEO</name>
<dbReference type="AlphaFoldDB" id="A0A6A6A772"/>
<gene>
    <name evidence="7" type="ORF">P153DRAFT_387959</name>
</gene>
<dbReference type="SUPFAM" id="SSF57903">
    <property type="entry name" value="FYVE/PHD zinc finger"/>
    <property type="match status" value="1"/>
</dbReference>
<feature type="domain" description="PHD-type" evidence="6">
    <location>
        <begin position="101"/>
        <end position="154"/>
    </location>
</feature>
<feature type="region of interest" description="Disordered" evidence="5">
    <location>
        <begin position="397"/>
        <end position="447"/>
    </location>
</feature>
<proteinExistence type="predicted"/>
<keyword evidence="2 4" id="KW-0863">Zinc-finger</keyword>
<evidence type="ECO:0000256" key="3">
    <source>
        <dbReference type="ARBA" id="ARBA00022833"/>
    </source>
</evidence>
<feature type="compositionally biased region" description="Polar residues" evidence="5">
    <location>
        <begin position="417"/>
        <end position="434"/>
    </location>
</feature>
<feature type="region of interest" description="Disordered" evidence="5">
    <location>
        <begin position="227"/>
        <end position="257"/>
    </location>
</feature>
<dbReference type="InterPro" id="IPR013083">
    <property type="entry name" value="Znf_RING/FYVE/PHD"/>
</dbReference>
<evidence type="ECO:0000256" key="4">
    <source>
        <dbReference type="PROSITE-ProRule" id="PRU00146"/>
    </source>
</evidence>
<dbReference type="GeneID" id="54411135"/>
<evidence type="ECO:0000256" key="5">
    <source>
        <dbReference type="SAM" id="MobiDB-lite"/>
    </source>
</evidence>
<evidence type="ECO:0000313" key="7">
    <source>
        <dbReference type="EMBL" id="KAF2127416.1"/>
    </source>
</evidence>
<dbReference type="InterPro" id="IPR019786">
    <property type="entry name" value="Zinc_finger_PHD-type_CS"/>
</dbReference>
<dbReference type="Gene3D" id="3.30.40.10">
    <property type="entry name" value="Zinc/RING finger domain, C3HC4 (zinc finger)"/>
    <property type="match status" value="1"/>
</dbReference>
<dbReference type="PROSITE" id="PS01359">
    <property type="entry name" value="ZF_PHD_1"/>
    <property type="match status" value="1"/>
</dbReference>
<feature type="compositionally biased region" description="Basic and acidic residues" evidence="5">
    <location>
        <begin position="16"/>
        <end position="25"/>
    </location>
</feature>
<dbReference type="PROSITE" id="PS50016">
    <property type="entry name" value="ZF_PHD_2"/>
    <property type="match status" value="1"/>
</dbReference>
<keyword evidence="1" id="KW-0479">Metal-binding</keyword>
<feature type="region of interest" description="Disordered" evidence="5">
    <location>
        <begin position="687"/>
        <end position="741"/>
    </location>
</feature>
<feature type="compositionally biased region" description="Polar residues" evidence="5">
    <location>
        <begin position="526"/>
        <end position="539"/>
    </location>
</feature>
<evidence type="ECO:0000259" key="6">
    <source>
        <dbReference type="PROSITE" id="PS50016"/>
    </source>
</evidence>